<sequence length="90" mass="10049">MACRGWLASETQSACQFRNANHPMSIALHPRHMSASERLNEVAEILSTGAMRLIDRKSRSLSANSGDSSLDFTAHQSVHAPENKQRIFRK</sequence>
<reference evidence="2 3" key="1">
    <citation type="journal article" date="2005" name="DNA Res.">
        <title>Complete genome sequence of the facultative anaerobic magnetotactic bacterium Magnetospirillum sp. strain AMB-1.</title>
        <authorList>
            <person name="Matsunaga T."/>
            <person name="Okamura Y."/>
            <person name="Fukuda Y."/>
            <person name="Wahyudi A.T."/>
            <person name="Murase Y."/>
            <person name="Takeyama H."/>
        </authorList>
    </citation>
    <scope>NUCLEOTIDE SEQUENCE [LARGE SCALE GENOMIC DNA]</scope>
    <source>
        <strain evidence="3">ATCC 700264 / AMB-1</strain>
    </source>
</reference>
<feature type="region of interest" description="Disordered" evidence="1">
    <location>
        <begin position="60"/>
        <end position="90"/>
    </location>
</feature>
<dbReference type="KEGG" id="mag:amb1199"/>
<dbReference type="AlphaFoldDB" id="Q2W822"/>
<evidence type="ECO:0000313" key="2">
    <source>
        <dbReference type="EMBL" id="BAE50003.1"/>
    </source>
</evidence>
<dbReference type="STRING" id="342108.amb1199"/>
<dbReference type="EMBL" id="AP007255">
    <property type="protein sequence ID" value="BAE50003.1"/>
    <property type="molecule type" value="Genomic_DNA"/>
</dbReference>
<keyword evidence="3" id="KW-1185">Reference proteome</keyword>
<evidence type="ECO:0000313" key="3">
    <source>
        <dbReference type="Proteomes" id="UP000007058"/>
    </source>
</evidence>
<organism evidence="2 3">
    <name type="scientific">Paramagnetospirillum magneticum (strain ATCC 700264 / AMB-1)</name>
    <name type="common">Magnetospirillum magneticum</name>
    <dbReference type="NCBI Taxonomy" id="342108"/>
    <lineage>
        <taxon>Bacteria</taxon>
        <taxon>Pseudomonadati</taxon>
        <taxon>Pseudomonadota</taxon>
        <taxon>Alphaproteobacteria</taxon>
        <taxon>Rhodospirillales</taxon>
        <taxon>Magnetospirillaceae</taxon>
        <taxon>Paramagnetospirillum</taxon>
    </lineage>
</organism>
<feature type="compositionally biased region" description="Basic and acidic residues" evidence="1">
    <location>
        <begin position="81"/>
        <end position="90"/>
    </location>
</feature>
<feature type="compositionally biased region" description="Polar residues" evidence="1">
    <location>
        <begin position="60"/>
        <end position="76"/>
    </location>
</feature>
<evidence type="ECO:0000256" key="1">
    <source>
        <dbReference type="SAM" id="MobiDB-lite"/>
    </source>
</evidence>
<name>Q2W822_PARM1</name>
<gene>
    <name evidence="2" type="ordered locus">amb1199</name>
</gene>
<protein>
    <submittedName>
        <fullName evidence="2">Uncharacterized protein</fullName>
    </submittedName>
</protein>
<dbReference type="HOGENOM" id="CLU_2437317_0_0_5"/>
<accession>Q2W822</accession>
<dbReference type="Proteomes" id="UP000007058">
    <property type="component" value="Chromosome"/>
</dbReference>
<proteinExistence type="predicted"/>